<evidence type="ECO:0000313" key="1">
    <source>
        <dbReference type="EMBL" id="BCJ32244.1"/>
    </source>
</evidence>
<organism evidence="1 2">
    <name type="scientific">Actinocatenispora sera</name>
    <dbReference type="NCBI Taxonomy" id="390989"/>
    <lineage>
        <taxon>Bacteria</taxon>
        <taxon>Bacillati</taxon>
        <taxon>Actinomycetota</taxon>
        <taxon>Actinomycetes</taxon>
        <taxon>Micromonosporales</taxon>
        <taxon>Micromonosporaceae</taxon>
        <taxon>Actinocatenispora</taxon>
    </lineage>
</organism>
<dbReference type="RefSeq" id="WP_030447239.1">
    <property type="nucleotide sequence ID" value="NZ_AP023354.1"/>
</dbReference>
<dbReference type="PANTHER" id="PTHR39186">
    <property type="entry name" value="DUF2071 FAMILY PROTEIN"/>
    <property type="match status" value="1"/>
</dbReference>
<protein>
    <recommendedName>
        <fullName evidence="3">DUF2071 domain-containing protein</fullName>
    </recommendedName>
</protein>
<dbReference type="Proteomes" id="UP000680750">
    <property type="component" value="Chromosome"/>
</dbReference>
<dbReference type="Gene3D" id="2.40.400.10">
    <property type="entry name" value="Acetoacetate decarboxylase-like"/>
    <property type="match status" value="1"/>
</dbReference>
<dbReference type="AlphaFoldDB" id="A0A810L9K3"/>
<evidence type="ECO:0000313" key="2">
    <source>
        <dbReference type="Proteomes" id="UP000680750"/>
    </source>
</evidence>
<dbReference type="PANTHER" id="PTHR39186:SF1">
    <property type="entry name" value="DUF2071 DOMAIN-CONTAINING PROTEIN"/>
    <property type="match status" value="1"/>
</dbReference>
<gene>
    <name evidence="1" type="ORF">Asera_63520</name>
</gene>
<dbReference type="SUPFAM" id="SSF160104">
    <property type="entry name" value="Acetoacetate decarboxylase-like"/>
    <property type="match status" value="1"/>
</dbReference>
<reference evidence="1" key="1">
    <citation type="submission" date="2020-08" db="EMBL/GenBank/DDBJ databases">
        <title>Whole genome shotgun sequence of Actinocatenispora sera NBRC 101916.</title>
        <authorList>
            <person name="Komaki H."/>
            <person name="Tamura T."/>
        </authorList>
    </citation>
    <scope>NUCLEOTIDE SEQUENCE</scope>
    <source>
        <strain evidence="1">NBRC 101916</strain>
    </source>
</reference>
<accession>A0A810L9K3</accession>
<keyword evidence="2" id="KW-1185">Reference proteome</keyword>
<sequence length="248" mass="27270">MDAIAGTDAEPVTAAAPRAVPFALLAQDWREVTFLHWAVAPEAVAPLLPPGLRPDLHEGRTYVGLVAFRMVRVGPPRLPVPYFGTFAETNIRVYSVDRHGRRGVVFLSLDAARLLPALVGRYVARLPYRWAAMRVGREPGGTVRYRSRTRWPGRGTVDRLAIRPGERIGVPTATETFLTARWGLHTRIAGRTRYLPNVHESWPLHRAELLDQHSGLVAACGLADAVAEPVSVLFAPAVSVRFGLPLRA</sequence>
<proteinExistence type="predicted"/>
<dbReference type="KEGG" id="aser:Asera_63520"/>
<evidence type="ECO:0008006" key="3">
    <source>
        <dbReference type="Google" id="ProtNLM"/>
    </source>
</evidence>
<dbReference type="EMBL" id="AP023354">
    <property type="protein sequence ID" value="BCJ32244.1"/>
    <property type="molecule type" value="Genomic_DNA"/>
</dbReference>
<dbReference type="OrthoDB" id="150993at2"/>
<dbReference type="InterPro" id="IPR018644">
    <property type="entry name" value="DUF2071"/>
</dbReference>
<dbReference type="Pfam" id="PF09844">
    <property type="entry name" value="DUF2071"/>
    <property type="match status" value="1"/>
</dbReference>
<dbReference type="InterPro" id="IPR023375">
    <property type="entry name" value="ADC_dom_sf"/>
</dbReference>
<name>A0A810L9K3_9ACTN</name>